<organism evidence="3 4">
    <name type="scientific">Clostridium estertheticum subsp. estertheticum</name>
    <dbReference type="NCBI Taxonomy" id="1552"/>
    <lineage>
        <taxon>Bacteria</taxon>
        <taxon>Bacillati</taxon>
        <taxon>Bacillota</taxon>
        <taxon>Clostridia</taxon>
        <taxon>Eubacteriales</taxon>
        <taxon>Clostridiaceae</taxon>
        <taxon>Clostridium</taxon>
    </lineage>
</organism>
<dbReference type="PANTHER" id="PTHR35797:SF1">
    <property type="entry name" value="PROTEASE"/>
    <property type="match status" value="1"/>
</dbReference>
<feature type="transmembrane region" description="Helical" evidence="1">
    <location>
        <begin position="248"/>
        <end position="271"/>
    </location>
</feature>
<feature type="transmembrane region" description="Helical" evidence="1">
    <location>
        <begin position="7"/>
        <end position="25"/>
    </location>
</feature>
<reference evidence="4" key="1">
    <citation type="journal article" date="2016" name="Front. Microbiol.">
        <title>Complete Genome Sequence of Clostridium estertheticum DSM 8809, a Microbe Identified in Spoiled Vacuum Packed Beef.</title>
        <authorList>
            <person name="Yu Z."/>
            <person name="Gunn L."/>
            <person name="Brennan E."/>
            <person name="Reid R."/>
            <person name="Wall P.G."/>
            <person name="Gaora O.P."/>
            <person name="Hurley D."/>
            <person name="Bolton D."/>
            <person name="Fanning S."/>
        </authorList>
    </citation>
    <scope>NUCLEOTIDE SEQUENCE [LARGE SCALE GENOMIC DNA]</scope>
    <source>
        <strain evidence="4">DSM 8809</strain>
    </source>
</reference>
<name>A0A1J0GHF0_9CLOT</name>
<keyword evidence="1" id="KW-1133">Transmembrane helix</keyword>
<keyword evidence="1" id="KW-0472">Membrane</keyword>
<dbReference type="OrthoDB" id="9777755at2"/>
<evidence type="ECO:0000256" key="1">
    <source>
        <dbReference type="SAM" id="Phobius"/>
    </source>
</evidence>
<dbReference type="AlphaFoldDB" id="A0A1J0GHF0"/>
<feature type="domain" description="CAAX prenyl protease 2/Lysostaphin resistance protein A-like" evidence="2">
    <location>
        <begin position="127"/>
        <end position="231"/>
    </location>
</feature>
<proteinExistence type="predicted"/>
<evidence type="ECO:0000259" key="2">
    <source>
        <dbReference type="Pfam" id="PF02517"/>
    </source>
</evidence>
<evidence type="ECO:0000313" key="4">
    <source>
        <dbReference type="Proteomes" id="UP000182569"/>
    </source>
</evidence>
<accession>A0A1J0GHF0</accession>
<feature type="transmembrane region" description="Helical" evidence="1">
    <location>
        <begin position="190"/>
        <end position="211"/>
    </location>
</feature>
<sequence length="284" mass="31855">MKEKKSVIAFLIITFMLSSIIYVIWIMGGEAATRSGISVLLMWCPAVATFIVCRKYYKKENLLGLNKCKLSFILTAIIVPMVYLGLSYGTYWLINKESFTGDLNIFSSVSSSYTNKLSHRSVVTVITLVIGIFTSIITATGEEIGWRGFLLPQLTKIWNVKVAVIVSGLIWALWHMPIMIAGLYLPGTPLWFKLPMFVIEVIAITVIMSVLRLKSKSVWPAILLHASHNYFDQAIFGTLTNSINKSYYVGETGIITVIVSILVAIITVMLFRKTMPDMSQSIYR</sequence>
<evidence type="ECO:0000313" key="3">
    <source>
        <dbReference type="EMBL" id="APC40786.1"/>
    </source>
</evidence>
<gene>
    <name evidence="3" type="ORF">A7L45_12215</name>
</gene>
<dbReference type="Proteomes" id="UP000182569">
    <property type="component" value="Chromosome"/>
</dbReference>
<dbReference type="PANTHER" id="PTHR35797">
    <property type="entry name" value="PROTEASE-RELATED"/>
    <property type="match status" value="1"/>
</dbReference>
<feature type="transmembrane region" description="Helical" evidence="1">
    <location>
        <begin position="162"/>
        <end position="184"/>
    </location>
</feature>
<feature type="transmembrane region" description="Helical" evidence="1">
    <location>
        <begin position="121"/>
        <end position="141"/>
    </location>
</feature>
<dbReference type="GO" id="GO:0004175">
    <property type="term" value="F:endopeptidase activity"/>
    <property type="evidence" value="ECO:0007669"/>
    <property type="project" value="UniProtKB-ARBA"/>
</dbReference>
<keyword evidence="4" id="KW-1185">Reference proteome</keyword>
<dbReference type="InterPro" id="IPR042150">
    <property type="entry name" value="MmRce1-like"/>
</dbReference>
<dbReference type="EMBL" id="CP015756">
    <property type="protein sequence ID" value="APC40786.1"/>
    <property type="molecule type" value="Genomic_DNA"/>
</dbReference>
<dbReference type="GO" id="GO:0080120">
    <property type="term" value="P:CAAX-box protein maturation"/>
    <property type="evidence" value="ECO:0007669"/>
    <property type="project" value="UniProtKB-ARBA"/>
</dbReference>
<feature type="transmembrane region" description="Helical" evidence="1">
    <location>
        <begin position="72"/>
        <end position="94"/>
    </location>
</feature>
<dbReference type="InterPro" id="IPR003675">
    <property type="entry name" value="Rce1/LyrA-like_dom"/>
</dbReference>
<dbReference type="STRING" id="1552.A7L45_12215"/>
<feature type="transmembrane region" description="Helical" evidence="1">
    <location>
        <begin position="31"/>
        <end position="52"/>
    </location>
</feature>
<protein>
    <recommendedName>
        <fullName evidence="2">CAAX prenyl protease 2/Lysostaphin resistance protein A-like domain-containing protein</fullName>
    </recommendedName>
</protein>
<dbReference type="Pfam" id="PF02517">
    <property type="entry name" value="Rce1-like"/>
    <property type="match status" value="1"/>
</dbReference>
<dbReference type="KEGG" id="ceu:A7L45_12215"/>
<keyword evidence="1" id="KW-0812">Transmembrane</keyword>